<dbReference type="InParanoid" id="A0A2J6TNB7"/>
<gene>
    <name evidence="1" type="ORF">K444DRAFT_650742</name>
</gene>
<dbReference type="GeneID" id="36593734"/>
<keyword evidence="2" id="KW-1185">Reference proteome</keyword>
<dbReference type="InterPro" id="IPR029063">
    <property type="entry name" value="SAM-dependent_MTases_sf"/>
</dbReference>
<dbReference type="SUPFAM" id="SSF53335">
    <property type="entry name" value="S-adenosyl-L-methionine-dependent methyltransferases"/>
    <property type="match status" value="1"/>
</dbReference>
<evidence type="ECO:0000313" key="2">
    <source>
        <dbReference type="Proteomes" id="UP000235371"/>
    </source>
</evidence>
<dbReference type="STRING" id="1095630.A0A2J6TNB7"/>
<dbReference type="Gene3D" id="3.40.50.150">
    <property type="entry name" value="Vaccinia Virus protein VP39"/>
    <property type="match status" value="1"/>
</dbReference>
<sequence>MTSTESIHSSVLNYRKENGRQYHGYKDGNWDSNETLDLQHHMFLLTFGAKLFTAPIPKDQQLHRVLDVGTGTGIWAMDFGEDLLPTHCFANRYTADEYPQTQVIGVDLSPTQPSYVPPNLKFEIDDIEEPWTFTTRNLNPGGWIEAADICVPHRSDDGTLPLNSTTYKWGALCIESAQNLGRPIDSAKVVWKWPTNRWPKDREMKELGMWYHENVTRNLYGLSVAHFTRGLGWSLAELELFLVDIRKEISDTKIHTWVPMQISLQRTR</sequence>
<accession>A0A2J6TNB7</accession>
<reference evidence="1 2" key="1">
    <citation type="submission" date="2016-04" db="EMBL/GenBank/DDBJ databases">
        <title>A degradative enzymes factory behind the ericoid mycorrhizal symbiosis.</title>
        <authorList>
            <consortium name="DOE Joint Genome Institute"/>
            <person name="Martino E."/>
            <person name="Morin E."/>
            <person name="Grelet G."/>
            <person name="Kuo A."/>
            <person name="Kohler A."/>
            <person name="Daghino S."/>
            <person name="Barry K."/>
            <person name="Choi C."/>
            <person name="Cichocki N."/>
            <person name="Clum A."/>
            <person name="Copeland A."/>
            <person name="Hainaut M."/>
            <person name="Haridas S."/>
            <person name="Labutti K."/>
            <person name="Lindquist E."/>
            <person name="Lipzen A."/>
            <person name="Khouja H.-R."/>
            <person name="Murat C."/>
            <person name="Ohm R."/>
            <person name="Olson A."/>
            <person name="Spatafora J."/>
            <person name="Veneault-Fourrey C."/>
            <person name="Henrissat B."/>
            <person name="Grigoriev I."/>
            <person name="Martin F."/>
            <person name="Perotto S."/>
        </authorList>
    </citation>
    <scope>NUCLEOTIDE SEQUENCE [LARGE SCALE GENOMIC DNA]</scope>
    <source>
        <strain evidence="1 2">E</strain>
    </source>
</reference>
<protein>
    <recommendedName>
        <fullName evidence="3">S-adenosyl-L-methionine-dependent methyltransferase</fullName>
    </recommendedName>
</protein>
<dbReference type="EMBL" id="KZ613752">
    <property type="protein sequence ID" value="PMD64523.1"/>
    <property type="molecule type" value="Genomic_DNA"/>
</dbReference>
<evidence type="ECO:0008006" key="3">
    <source>
        <dbReference type="Google" id="ProtNLM"/>
    </source>
</evidence>
<organism evidence="1 2">
    <name type="scientific">Hyaloscypha bicolor E</name>
    <dbReference type="NCBI Taxonomy" id="1095630"/>
    <lineage>
        <taxon>Eukaryota</taxon>
        <taxon>Fungi</taxon>
        <taxon>Dikarya</taxon>
        <taxon>Ascomycota</taxon>
        <taxon>Pezizomycotina</taxon>
        <taxon>Leotiomycetes</taxon>
        <taxon>Helotiales</taxon>
        <taxon>Hyaloscyphaceae</taxon>
        <taxon>Hyaloscypha</taxon>
        <taxon>Hyaloscypha bicolor</taxon>
    </lineage>
</organism>
<dbReference type="RefSeq" id="XP_024741427.1">
    <property type="nucleotide sequence ID" value="XM_024885657.1"/>
</dbReference>
<dbReference type="OrthoDB" id="2013972at2759"/>
<evidence type="ECO:0000313" key="1">
    <source>
        <dbReference type="EMBL" id="PMD64523.1"/>
    </source>
</evidence>
<dbReference type="CDD" id="cd02440">
    <property type="entry name" value="AdoMet_MTases"/>
    <property type="match status" value="1"/>
</dbReference>
<proteinExistence type="predicted"/>
<dbReference type="AlphaFoldDB" id="A0A2J6TNB7"/>
<dbReference type="Proteomes" id="UP000235371">
    <property type="component" value="Unassembled WGS sequence"/>
</dbReference>
<name>A0A2J6TNB7_9HELO</name>